<keyword evidence="11" id="KW-0238">DNA-binding</keyword>
<evidence type="ECO:0000313" key="22">
    <source>
        <dbReference type="Proteomes" id="UP000018766"/>
    </source>
</evidence>
<comment type="caution">
    <text evidence="21">The sequence shown here is derived from an EMBL/GenBank/DDBJ whole genome shotgun (WGS) entry which is preliminary data.</text>
</comment>
<dbReference type="PANTHER" id="PTHR13710:SF105">
    <property type="entry name" value="ATP-DEPENDENT DNA HELICASE Q1"/>
    <property type="match status" value="1"/>
</dbReference>
<dbReference type="RefSeq" id="WP_023950282.1">
    <property type="nucleotide sequence ID" value="NZ_AYSV01000068.1"/>
</dbReference>
<dbReference type="FunFam" id="3.40.50.300:FF:000296">
    <property type="entry name" value="ATP-dependent DNA helicase RecQ"/>
    <property type="match status" value="1"/>
</dbReference>
<dbReference type="Gene3D" id="1.10.150.80">
    <property type="entry name" value="HRDC domain"/>
    <property type="match status" value="1"/>
</dbReference>
<evidence type="ECO:0000256" key="14">
    <source>
        <dbReference type="ARBA" id="ARBA00023235"/>
    </source>
</evidence>
<comment type="cofactor">
    <cofactor evidence="2">
        <name>Zn(2+)</name>
        <dbReference type="ChEBI" id="CHEBI:29105"/>
    </cofactor>
</comment>
<dbReference type="Gene3D" id="3.40.50.300">
    <property type="entry name" value="P-loop containing nucleotide triphosphate hydrolases"/>
    <property type="match status" value="2"/>
</dbReference>
<dbReference type="EMBL" id="AYSV01000068">
    <property type="protein sequence ID" value="ETD72314.1"/>
    <property type="molecule type" value="Genomic_DNA"/>
</dbReference>
<reference evidence="21 22" key="1">
    <citation type="submission" date="2013-11" db="EMBL/GenBank/DDBJ databases">
        <title>Genomic analysis of Pelistega sp. HM-7.</title>
        <authorList>
            <person name="Kumbhare S.V."/>
            <person name="Shetty S.A."/>
            <person name="Sharma O."/>
            <person name="Dhotre D.P."/>
        </authorList>
    </citation>
    <scope>NUCLEOTIDE SEQUENCE [LARGE SCALE GENOMIC DNA]</scope>
    <source>
        <strain evidence="21 22">HM-7</strain>
    </source>
</reference>
<dbReference type="Proteomes" id="UP000018766">
    <property type="component" value="Unassembled WGS sequence"/>
</dbReference>
<dbReference type="InterPro" id="IPR002121">
    <property type="entry name" value="HRDC_dom"/>
</dbReference>
<dbReference type="NCBIfam" id="TIGR00614">
    <property type="entry name" value="recQ_fam"/>
    <property type="match status" value="1"/>
</dbReference>
<feature type="region of interest" description="Disordered" evidence="17">
    <location>
        <begin position="1"/>
        <end position="22"/>
    </location>
</feature>
<dbReference type="PROSITE" id="PS51192">
    <property type="entry name" value="HELICASE_ATP_BIND_1"/>
    <property type="match status" value="1"/>
</dbReference>
<name>V8G6Z9_9BURK</name>
<dbReference type="SMART" id="SM00341">
    <property type="entry name" value="HRDC"/>
    <property type="match status" value="1"/>
</dbReference>
<dbReference type="InterPro" id="IPR011545">
    <property type="entry name" value="DEAD/DEAH_box_helicase_dom"/>
</dbReference>
<dbReference type="SMART" id="SM00490">
    <property type="entry name" value="HELICc"/>
    <property type="match status" value="1"/>
</dbReference>
<dbReference type="NCBIfam" id="TIGR01389">
    <property type="entry name" value="recQ"/>
    <property type="match status" value="1"/>
</dbReference>
<organism evidence="21 22">
    <name type="scientific">Pelistega indica</name>
    <dbReference type="NCBI Taxonomy" id="1414851"/>
    <lineage>
        <taxon>Bacteria</taxon>
        <taxon>Pseudomonadati</taxon>
        <taxon>Pseudomonadota</taxon>
        <taxon>Betaproteobacteria</taxon>
        <taxon>Burkholderiales</taxon>
        <taxon>Alcaligenaceae</taxon>
        <taxon>Pelistega</taxon>
    </lineage>
</organism>
<keyword evidence="4" id="KW-0479">Metal-binding</keyword>
<dbReference type="PANTHER" id="PTHR13710">
    <property type="entry name" value="DNA HELICASE RECQ FAMILY MEMBER"/>
    <property type="match status" value="1"/>
</dbReference>
<dbReference type="InterPro" id="IPR018982">
    <property type="entry name" value="RQC_domain"/>
</dbReference>
<evidence type="ECO:0000256" key="9">
    <source>
        <dbReference type="ARBA" id="ARBA00022833"/>
    </source>
</evidence>
<evidence type="ECO:0000256" key="8">
    <source>
        <dbReference type="ARBA" id="ARBA00022806"/>
    </source>
</evidence>
<dbReference type="Gene3D" id="1.10.10.10">
    <property type="entry name" value="Winged helix-like DNA-binding domain superfamily/Winged helix DNA-binding domain"/>
    <property type="match status" value="1"/>
</dbReference>
<dbReference type="PROSITE" id="PS50967">
    <property type="entry name" value="HRDC"/>
    <property type="match status" value="1"/>
</dbReference>
<dbReference type="CDD" id="cd17920">
    <property type="entry name" value="DEXHc_RecQ"/>
    <property type="match status" value="1"/>
</dbReference>
<keyword evidence="14" id="KW-0413">Isomerase</keyword>
<protein>
    <recommendedName>
        <fullName evidence="16">DNA helicase RecQ</fullName>
        <ecNumber evidence="16">5.6.2.4</ecNumber>
    </recommendedName>
</protein>
<evidence type="ECO:0000256" key="15">
    <source>
        <dbReference type="ARBA" id="ARBA00034617"/>
    </source>
</evidence>
<dbReference type="Pfam" id="PF00270">
    <property type="entry name" value="DEAD"/>
    <property type="match status" value="1"/>
</dbReference>
<keyword evidence="8 21" id="KW-0347">Helicase</keyword>
<dbReference type="GO" id="GO:0009432">
    <property type="term" value="P:SOS response"/>
    <property type="evidence" value="ECO:0007669"/>
    <property type="project" value="UniProtKB-UniRule"/>
</dbReference>
<keyword evidence="9" id="KW-0862">Zinc</keyword>
<evidence type="ECO:0000256" key="5">
    <source>
        <dbReference type="ARBA" id="ARBA00022741"/>
    </source>
</evidence>
<evidence type="ECO:0000256" key="10">
    <source>
        <dbReference type="ARBA" id="ARBA00022840"/>
    </source>
</evidence>
<dbReference type="SUPFAM" id="SSF52540">
    <property type="entry name" value="P-loop containing nucleoside triphosphate hydrolases"/>
    <property type="match status" value="2"/>
</dbReference>
<evidence type="ECO:0000256" key="11">
    <source>
        <dbReference type="ARBA" id="ARBA00023125"/>
    </source>
</evidence>
<dbReference type="GO" id="GO:0009378">
    <property type="term" value="F:four-way junction helicase activity"/>
    <property type="evidence" value="ECO:0007669"/>
    <property type="project" value="TreeGrafter"/>
</dbReference>
<dbReference type="GO" id="GO:0006310">
    <property type="term" value="P:DNA recombination"/>
    <property type="evidence" value="ECO:0007669"/>
    <property type="project" value="UniProtKB-UniRule"/>
</dbReference>
<proteinExistence type="inferred from homology"/>
<dbReference type="InterPro" id="IPR032284">
    <property type="entry name" value="RecQ_Zn-bd"/>
</dbReference>
<dbReference type="InterPro" id="IPR004589">
    <property type="entry name" value="DNA_helicase_ATP-dep_RecQ"/>
</dbReference>
<accession>V8G6Z9</accession>
<comment type="catalytic activity">
    <reaction evidence="15">
        <text>Couples ATP hydrolysis with the unwinding of duplex DNA by translocating in the 3'-5' direction.</text>
        <dbReference type="EC" id="5.6.2.4"/>
    </reaction>
</comment>
<evidence type="ECO:0000256" key="16">
    <source>
        <dbReference type="NCBIfam" id="TIGR01389"/>
    </source>
</evidence>
<evidence type="ECO:0000256" key="13">
    <source>
        <dbReference type="ARBA" id="ARBA00023204"/>
    </source>
</evidence>
<keyword evidence="12" id="KW-0233">DNA recombination</keyword>
<feature type="domain" description="HRDC" evidence="18">
    <location>
        <begin position="555"/>
        <end position="631"/>
    </location>
</feature>
<dbReference type="GO" id="GO:0005524">
    <property type="term" value="F:ATP binding"/>
    <property type="evidence" value="ECO:0007669"/>
    <property type="project" value="UniProtKB-KW"/>
</dbReference>
<dbReference type="OrthoDB" id="9760034at2"/>
<feature type="domain" description="Helicase C-terminal" evidence="20">
    <location>
        <begin position="237"/>
        <end position="388"/>
    </location>
</feature>
<dbReference type="PATRIC" id="fig|1414851.3.peg.944"/>
<evidence type="ECO:0000256" key="17">
    <source>
        <dbReference type="SAM" id="MobiDB-lite"/>
    </source>
</evidence>
<dbReference type="Pfam" id="PF16124">
    <property type="entry name" value="RecQ_Zn_bind"/>
    <property type="match status" value="1"/>
</dbReference>
<dbReference type="Pfam" id="PF09382">
    <property type="entry name" value="RQC"/>
    <property type="match status" value="1"/>
</dbReference>
<dbReference type="InterPro" id="IPR036388">
    <property type="entry name" value="WH-like_DNA-bd_sf"/>
</dbReference>
<keyword evidence="5" id="KW-0547">Nucleotide-binding</keyword>
<evidence type="ECO:0000256" key="12">
    <source>
        <dbReference type="ARBA" id="ARBA00023172"/>
    </source>
</evidence>
<keyword evidence="10" id="KW-0067">ATP-binding</keyword>
<sequence>MTDFTSSDYQQTIPDNSEEAPTQVSHAVRILQEKFGYRGFRGNQQDIINHLIDGKDAVVLMPTGAGKSLCYQIPALVRPGSGVVISPLIALMQDQVQALQGLGIRAACLNSSMTWEQIQDTENAWSRGYIDLLYIAPERLLTTRALNLLKKVPISLFAIDEAHCVSQWGHDFRPEYLGLNELARLWPTVPRVALTATATLETRQDIADRLAFNQAKYFVSSFDRPNIRYEVVEKDNVRTQLMHFISENHHGESGIVYCLTRKKCEVIAEFLNKQGIKALAYHAGLDAQTRAKHQQQFLYEDDLVMVATIAFGMGINKPDVRFVAHVDMPKSIEGYYQETGRAGRDGLPATAWMAFGLQDVLQHRKMIESSNAEEVFKQRAREQLQAMLSYCESSLCRRVALLAYFGQSSHACGNCDSCDRPMSTWNATIAAQKILSTIYWLYRRYEQRFGAKYIIDILLGKHTDRIDEFAHYKLSTFGIGKEYDEATWQSIMLQLMAQGYLNVDIEGYSTLTLTPKSVPVLKGQESVFMIQAPSNTSQKSRNIMPVRKKTFEEQFPQASVRYHQLKQWREQESQKEGVEPQFIFTDTTLKYIALENPQTLKALANIDGINAYKLNRFGLLVLHELNSLQVN</sequence>
<comment type="cofactor">
    <cofactor evidence="1">
        <name>Mg(2+)</name>
        <dbReference type="ChEBI" id="CHEBI:18420"/>
    </cofactor>
</comment>
<dbReference type="GO" id="GO:0043590">
    <property type="term" value="C:bacterial nucleoid"/>
    <property type="evidence" value="ECO:0007669"/>
    <property type="project" value="TreeGrafter"/>
</dbReference>
<dbReference type="InterPro" id="IPR006293">
    <property type="entry name" value="DNA_helicase_ATP-dep_RecQ_bac"/>
</dbReference>
<dbReference type="InterPro" id="IPR014001">
    <property type="entry name" value="Helicase_ATP-bd"/>
</dbReference>
<dbReference type="InterPro" id="IPR010997">
    <property type="entry name" value="HRDC-like_sf"/>
</dbReference>
<dbReference type="Pfam" id="PF00271">
    <property type="entry name" value="Helicase_C"/>
    <property type="match status" value="1"/>
</dbReference>
<dbReference type="PROSITE" id="PS51194">
    <property type="entry name" value="HELICASE_CTER"/>
    <property type="match status" value="1"/>
</dbReference>
<dbReference type="SMART" id="SM00487">
    <property type="entry name" value="DEXDc"/>
    <property type="match status" value="1"/>
</dbReference>
<keyword evidence="7" id="KW-0378">Hydrolase</keyword>
<dbReference type="InterPro" id="IPR044876">
    <property type="entry name" value="HRDC_dom_sf"/>
</dbReference>
<dbReference type="GO" id="GO:0043138">
    <property type="term" value="F:3'-5' DNA helicase activity"/>
    <property type="evidence" value="ECO:0007669"/>
    <property type="project" value="UniProtKB-EC"/>
</dbReference>
<evidence type="ECO:0000259" key="20">
    <source>
        <dbReference type="PROSITE" id="PS51194"/>
    </source>
</evidence>
<keyword evidence="13" id="KW-0234">DNA repair</keyword>
<dbReference type="GO" id="GO:0005737">
    <property type="term" value="C:cytoplasm"/>
    <property type="evidence" value="ECO:0007669"/>
    <property type="project" value="TreeGrafter"/>
</dbReference>
<gene>
    <name evidence="21" type="ORF">V757_04705</name>
</gene>
<evidence type="ECO:0000259" key="19">
    <source>
        <dbReference type="PROSITE" id="PS51192"/>
    </source>
</evidence>
<dbReference type="Pfam" id="PF00570">
    <property type="entry name" value="HRDC"/>
    <property type="match status" value="1"/>
</dbReference>
<evidence type="ECO:0000256" key="3">
    <source>
        <dbReference type="ARBA" id="ARBA00005446"/>
    </source>
</evidence>
<dbReference type="CDD" id="cd18794">
    <property type="entry name" value="SF2_C_RecQ"/>
    <property type="match status" value="1"/>
</dbReference>
<evidence type="ECO:0000256" key="2">
    <source>
        <dbReference type="ARBA" id="ARBA00001947"/>
    </source>
</evidence>
<dbReference type="GO" id="GO:0006281">
    <property type="term" value="P:DNA repair"/>
    <property type="evidence" value="ECO:0007669"/>
    <property type="project" value="UniProtKB-KW"/>
</dbReference>
<dbReference type="GO" id="GO:0046872">
    <property type="term" value="F:metal ion binding"/>
    <property type="evidence" value="ECO:0007669"/>
    <property type="project" value="UniProtKB-KW"/>
</dbReference>
<dbReference type="GO" id="GO:0003677">
    <property type="term" value="F:DNA binding"/>
    <property type="evidence" value="ECO:0007669"/>
    <property type="project" value="UniProtKB-KW"/>
</dbReference>
<keyword evidence="6" id="KW-0227">DNA damage</keyword>
<dbReference type="GO" id="GO:0030894">
    <property type="term" value="C:replisome"/>
    <property type="evidence" value="ECO:0007669"/>
    <property type="project" value="TreeGrafter"/>
</dbReference>
<evidence type="ECO:0000313" key="21">
    <source>
        <dbReference type="EMBL" id="ETD72314.1"/>
    </source>
</evidence>
<evidence type="ECO:0000256" key="7">
    <source>
        <dbReference type="ARBA" id="ARBA00022801"/>
    </source>
</evidence>
<dbReference type="InterPro" id="IPR001650">
    <property type="entry name" value="Helicase_C-like"/>
</dbReference>
<dbReference type="InterPro" id="IPR027417">
    <property type="entry name" value="P-loop_NTPase"/>
</dbReference>
<dbReference type="SUPFAM" id="SSF47819">
    <property type="entry name" value="HRDC-like"/>
    <property type="match status" value="1"/>
</dbReference>
<evidence type="ECO:0000259" key="18">
    <source>
        <dbReference type="PROSITE" id="PS50967"/>
    </source>
</evidence>
<feature type="domain" description="Helicase ATP-binding" evidence="19">
    <location>
        <begin position="48"/>
        <end position="216"/>
    </location>
</feature>
<dbReference type="AlphaFoldDB" id="V8G6Z9"/>
<dbReference type="EC" id="5.6.2.4" evidence="16"/>
<dbReference type="GO" id="GO:0016787">
    <property type="term" value="F:hydrolase activity"/>
    <property type="evidence" value="ECO:0007669"/>
    <property type="project" value="UniProtKB-KW"/>
</dbReference>
<evidence type="ECO:0000256" key="4">
    <source>
        <dbReference type="ARBA" id="ARBA00022723"/>
    </source>
</evidence>
<evidence type="ECO:0000256" key="6">
    <source>
        <dbReference type="ARBA" id="ARBA00022763"/>
    </source>
</evidence>
<dbReference type="SMART" id="SM00956">
    <property type="entry name" value="RQC"/>
    <property type="match status" value="1"/>
</dbReference>
<dbReference type="GO" id="GO:0006260">
    <property type="term" value="P:DNA replication"/>
    <property type="evidence" value="ECO:0007669"/>
    <property type="project" value="InterPro"/>
</dbReference>
<keyword evidence="22" id="KW-1185">Reference proteome</keyword>
<dbReference type="FunFam" id="3.40.50.300:FF:000156">
    <property type="entry name" value="ATP-dependent DNA helicase recQ"/>
    <property type="match status" value="1"/>
</dbReference>
<evidence type="ECO:0000256" key="1">
    <source>
        <dbReference type="ARBA" id="ARBA00001946"/>
    </source>
</evidence>
<comment type="similarity">
    <text evidence="3">Belongs to the helicase family. RecQ subfamily.</text>
</comment>